<evidence type="ECO:0008006" key="4">
    <source>
        <dbReference type="Google" id="ProtNLM"/>
    </source>
</evidence>
<gene>
    <name evidence="2" type="ORF">LEN_4530</name>
</gene>
<feature type="transmembrane region" description="Helical" evidence="1">
    <location>
        <begin position="42"/>
        <end position="63"/>
    </location>
</feature>
<reference evidence="2 3" key="1">
    <citation type="journal article" date="2017" name="DNA Res.">
        <title>Complete genome sequence and expression profile of the commercial lytic enzyme producer Lysobacter enzymogenes M497-1.</title>
        <authorList>
            <person name="Takami H."/>
            <person name="Toyoda A."/>
            <person name="Uchiyama I."/>
            <person name="Itoh T."/>
            <person name="Takaki Y."/>
            <person name="Arai W."/>
            <person name="Nishi S."/>
            <person name="Kawai M."/>
            <person name="Shinya K."/>
            <person name="Ikeda H."/>
        </authorList>
    </citation>
    <scope>NUCLEOTIDE SEQUENCE [LARGE SCALE GENOMIC DNA]</scope>
    <source>
        <strain evidence="2 3">M497-1</strain>
    </source>
</reference>
<feature type="transmembrane region" description="Helical" evidence="1">
    <location>
        <begin position="113"/>
        <end position="137"/>
    </location>
</feature>
<keyword evidence="1" id="KW-1133">Transmembrane helix</keyword>
<feature type="transmembrane region" description="Helical" evidence="1">
    <location>
        <begin position="75"/>
        <end position="93"/>
    </location>
</feature>
<dbReference type="EMBL" id="AP014940">
    <property type="protein sequence ID" value="BAW00018.1"/>
    <property type="molecule type" value="Genomic_DNA"/>
</dbReference>
<feature type="transmembrane region" description="Helical" evidence="1">
    <location>
        <begin position="149"/>
        <end position="166"/>
    </location>
</feature>
<proteinExistence type="predicted"/>
<name>A0AAU9B7G4_LYSEN</name>
<dbReference type="AlphaFoldDB" id="A0AAU9B7G4"/>
<feature type="transmembrane region" description="Helical" evidence="1">
    <location>
        <begin position="15"/>
        <end position="36"/>
    </location>
</feature>
<sequence>MQVSAMSAPARRAGIARGVGVAFAVAWIAGSAYVAWSLHMPGIWGIPLAVALACAGCLVLARWPQALAARWLRAWLWTALFCFALVPPVYTLIADTANAWWPNRFMCGDGDRLVRCGMIGMEAFVVPLAVFAAAVVYRLRWRDEAVETAATALALLIALVWLAVVSF</sequence>
<accession>A0AAU9B7G4</accession>
<dbReference type="KEGG" id="lem:LEN_4530"/>
<organism evidence="2 3">
    <name type="scientific">Lysobacter enzymogenes</name>
    <dbReference type="NCBI Taxonomy" id="69"/>
    <lineage>
        <taxon>Bacteria</taxon>
        <taxon>Pseudomonadati</taxon>
        <taxon>Pseudomonadota</taxon>
        <taxon>Gammaproteobacteria</taxon>
        <taxon>Lysobacterales</taxon>
        <taxon>Lysobacteraceae</taxon>
        <taxon>Lysobacter</taxon>
    </lineage>
</organism>
<keyword evidence="1" id="KW-0472">Membrane</keyword>
<evidence type="ECO:0000313" key="3">
    <source>
        <dbReference type="Proteomes" id="UP000218824"/>
    </source>
</evidence>
<protein>
    <recommendedName>
        <fullName evidence="4">Transmembrane protein</fullName>
    </recommendedName>
</protein>
<dbReference type="Proteomes" id="UP000218824">
    <property type="component" value="Chromosome"/>
</dbReference>
<evidence type="ECO:0000313" key="2">
    <source>
        <dbReference type="EMBL" id="BAW00018.1"/>
    </source>
</evidence>
<keyword evidence="1" id="KW-0812">Transmembrane</keyword>
<evidence type="ECO:0000256" key="1">
    <source>
        <dbReference type="SAM" id="Phobius"/>
    </source>
</evidence>